<dbReference type="PROSITE" id="PS00018">
    <property type="entry name" value="EF_HAND_1"/>
    <property type="match status" value="2"/>
</dbReference>
<dbReference type="PROSITE" id="PS50294">
    <property type="entry name" value="WD_REPEATS_REGION"/>
    <property type="match status" value="4"/>
</dbReference>
<protein>
    <submittedName>
        <fullName evidence="1">WD repeat-containing on Y chromosome-like</fullName>
    </submittedName>
</protein>
<dbReference type="Gene3D" id="2.130.10.10">
    <property type="entry name" value="YVTN repeat-like/Quinoprotein amine dehydrogenase"/>
    <property type="match status" value="4"/>
</dbReference>
<dbReference type="PRINTS" id="PR00320">
    <property type="entry name" value="GPROTEINBRPT"/>
</dbReference>
<dbReference type="OrthoDB" id="75172at2759"/>
<dbReference type="Pfam" id="PF00400">
    <property type="entry name" value="WD40"/>
    <property type="match status" value="7"/>
</dbReference>
<organism evidence="1 2">
    <name type="scientific">Paramuricea clavata</name>
    <name type="common">Red gorgonian</name>
    <name type="synonym">Violescent sea-whip</name>
    <dbReference type="NCBI Taxonomy" id="317549"/>
    <lineage>
        <taxon>Eukaryota</taxon>
        <taxon>Metazoa</taxon>
        <taxon>Cnidaria</taxon>
        <taxon>Anthozoa</taxon>
        <taxon>Octocorallia</taxon>
        <taxon>Malacalcyonacea</taxon>
        <taxon>Plexauridae</taxon>
        <taxon>Paramuricea</taxon>
    </lineage>
</organism>
<dbReference type="InterPro" id="IPR020472">
    <property type="entry name" value="WD40_PAC1"/>
</dbReference>
<dbReference type="AlphaFoldDB" id="A0A6S7GIE3"/>
<keyword evidence="2" id="KW-1185">Reference proteome</keyword>
<dbReference type="Gene3D" id="1.10.238.10">
    <property type="entry name" value="EF-hand"/>
    <property type="match status" value="1"/>
</dbReference>
<dbReference type="SMART" id="SM00320">
    <property type="entry name" value="WD40"/>
    <property type="match status" value="11"/>
</dbReference>
<proteinExistence type="predicted"/>
<dbReference type="InterPro" id="IPR018247">
    <property type="entry name" value="EF_Hand_1_Ca_BS"/>
</dbReference>
<dbReference type="InterPro" id="IPR019775">
    <property type="entry name" value="WD40_repeat_CS"/>
</dbReference>
<comment type="caution">
    <text evidence="1">The sequence shown here is derived from an EMBL/GenBank/DDBJ whole genome shotgun (WGS) entry which is preliminary data.</text>
</comment>
<dbReference type="Pfam" id="PF13499">
    <property type="entry name" value="EF-hand_7"/>
    <property type="match status" value="1"/>
</dbReference>
<dbReference type="GO" id="GO:0005509">
    <property type="term" value="F:calcium ion binding"/>
    <property type="evidence" value="ECO:0007669"/>
    <property type="project" value="InterPro"/>
</dbReference>
<dbReference type="CDD" id="cd00051">
    <property type="entry name" value="EFh"/>
    <property type="match status" value="1"/>
</dbReference>
<dbReference type="InterPro" id="IPR036322">
    <property type="entry name" value="WD40_repeat_dom_sf"/>
</dbReference>
<dbReference type="InterPro" id="IPR011047">
    <property type="entry name" value="Quinoprotein_ADH-like_sf"/>
</dbReference>
<dbReference type="SUPFAM" id="SSF47473">
    <property type="entry name" value="EF-hand"/>
    <property type="match status" value="1"/>
</dbReference>
<dbReference type="InterPro" id="IPR002048">
    <property type="entry name" value="EF_hand_dom"/>
</dbReference>
<dbReference type="SMART" id="SM00054">
    <property type="entry name" value="EFh"/>
    <property type="match status" value="2"/>
</dbReference>
<dbReference type="PANTHER" id="PTHR44324:SF4">
    <property type="entry name" value="WD40 REPEAT DOMAIN 95"/>
    <property type="match status" value="1"/>
</dbReference>
<dbReference type="InterPro" id="IPR001680">
    <property type="entry name" value="WD40_rpt"/>
</dbReference>
<dbReference type="PROSITE" id="PS50222">
    <property type="entry name" value="EF_HAND_2"/>
    <property type="match status" value="2"/>
</dbReference>
<dbReference type="Proteomes" id="UP001152795">
    <property type="component" value="Unassembled WGS sequence"/>
</dbReference>
<evidence type="ECO:0000313" key="1">
    <source>
        <dbReference type="EMBL" id="CAB3987247.1"/>
    </source>
</evidence>
<dbReference type="InterPro" id="IPR051242">
    <property type="entry name" value="WD-EF-hand_domain"/>
</dbReference>
<dbReference type="CDD" id="cd00200">
    <property type="entry name" value="WD40"/>
    <property type="match status" value="1"/>
</dbReference>
<dbReference type="EMBL" id="CACRXK020001143">
    <property type="protein sequence ID" value="CAB3987247.1"/>
    <property type="molecule type" value="Genomic_DNA"/>
</dbReference>
<dbReference type="InterPro" id="IPR011992">
    <property type="entry name" value="EF-hand-dom_pair"/>
</dbReference>
<evidence type="ECO:0000313" key="2">
    <source>
        <dbReference type="Proteomes" id="UP001152795"/>
    </source>
</evidence>
<dbReference type="PANTHER" id="PTHR44324">
    <property type="entry name" value="WD40 REPEAT DOMAIN 95"/>
    <property type="match status" value="1"/>
</dbReference>
<sequence length="965" mass="109325">MLEDQITLEQLNKMRRAFEEGDVDNSGTLDVDEFKSVFKQFFGLKGKSEDQVTELFMKIDSSSDGEINWDEFCTYMQLEYAEKEESYLRSKETAFHIPATTENSPHREQVLTICHTSDNTSLCVSQDGMVSFWSPSLDFKRSKHIETSSKKPKWITDFVLMPQYNKLIISTGDREIQFHELSTFEPYCQISGLETTPLKVEYCSTSQDECVIMYGDSQGCISIFILSSTGESLRTWKKMPKVDGMASVNVDSVINSENIKFVRWKVHDDWVSQLRYYESLRAVISCSNDPSTALVIGQTIGSTYMESPGRDQHSNVAGQRKIFHGAVGRDNQPRRRQDADQTVFRIYKGVKTFDFSREKNVIVTGGMDRLIRLWNPYVPSKPTGILRGHTAPICYLYVSSEDSRVFSVSMDKTVKVWDLNDQSVLYSVGGKAHKIRGDLAAVHYNFFNKTVAIATSDHVGLLTLKSRLTSSDLTMTHKEPVYCVKFNRSFKHVVTASEGSVIKVWDIETGNQVFEFSEAHGSSGVTCVAFDSSERRLITGGRDGRLKIWNYNNGHCLRTLQKDTDSDEVTSLTYVVMNRNKYIISVGWDRTINVFLDDTSDFHHVQRPYIRWDDDLTNGHKEDILSVVSCPPNLLATSSFDGEVIVWNMVSGHIFCHIRSPFQVNKSEGGGPNAVSSLVFLTSRAGKKSSAMLVTSGPQGIVHFWNVYNGGSLYGTILPSNFEVTTMKTDKANTILITADHGGFVTIWDLQNYCLYEKSDDPPQRIKGWRAHVQEITSLDISEEYDALLTSSVDCTVRMWTLNGHFVGTFGQPKMWDIHQEVSFQHPMVPYDVLVDPQSIPKHPMFEGDDELVDVIDDDEDLDGEHEMETVGAGKDPNMLRRHSISGEYPAQSFDDQEIAKELKDRIWKNGMGKRLRHERLRKKPQATDGPNAYQSLTCYDLEVTPPIPPPPDTSFINDPFDIKF</sequence>
<dbReference type="PROSITE" id="PS50082">
    <property type="entry name" value="WD_REPEATS_2"/>
    <property type="match status" value="6"/>
</dbReference>
<dbReference type="InterPro" id="IPR015943">
    <property type="entry name" value="WD40/YVTN_repeat-like_dom_sf"/>
</dbReference>
<gene>
    <name evidence="1" type="ORF">PACLA_8A057547</name>
</gene>
<reference evidence="1" key="1">
    <citation type="submission" date="2020-04" db="EMBL/GenBank/DDBJ databases">
        <authorList>
            <person name="Alioto T."/>
            <person name="Alioto T."/>
            <person name="Gomez Garrido J."/>
        </authorList>
    </citation>
    <scope>NUCLEOTIDE SEQUENCE</scope>
    <source>
        <strain evidence="1">A484AB</strain>
    </source>
</reference>
<name>A0A6S7GIE3_PARCT</name>
<dbReference type="SUPFAM" id="SSF50978">
    <property type="entry name" value="WD40 repeat-like"/>
    <property type="match status" value="2"/>
</dbReference>
<dbReference type="PROSITE" id="PS00678">
    <property type="entry name" value="WD_REPEATS_1"/>
    <property type="match status" value="2"/>
</dbReference>
<accession>A0A6S7GIE3</accession>
<dbReference type="SUPFAM" id="SSF50998">
    <property type="entry name" value="Quinoprotein alcohol dehydrogenase-like"/>
    <property type="match status" value="1"/>
</dbReference>